<dbReference type="Gene3D" id="1.10.8.430">
    <property type="entry name" value="Helical domain of apoptotic protease-activating factors"/>
    <property type="match status" value="1"/>
</dbReference>
<dbReference type="PANTHER" id="PTHR33463:SF203">
    <property type="entry name" value="AAA+ ATPASE DOMAIN-CONTAINING PROTEIN"/>
    <property type="match status" value="1"/>
</dbReference>
<keyword evidence="1" id="KW-0433">Leucine-rich repeat</keyword>
<reference evidence="5" key="2">
    <citation type="submission" date="2025-08" db="UniProtKB">
        <authorList>
            <consortium name="RefSeq"/>
        </authorList>
    </citation>
    <scope>IDENTIFICATION</scope>
</reference>
<dbReference type="PaxDb" id="3635-A0A1U8MM19"/>
<accession>A0A1U8MM19</accession>
<dbReference type="InterPro" id="IPR027417">
    <property type="entry name" value="P-loop_NTPase"/>
</dbReference>
<keyword evidence="2" id="KW-0547">Nucleotide-binding</keyword>
<dbReference type="Gene3D" id="1.10.10.10">
    <property type="entry name" value="Winged helix-like DNA-binding domain superfamily/Winged helix DNA-binding domain"/>
    <property type="match status" value="1"/>
</dbReference>
<evidence type="ECO:0000313" key="5">
    <source>
        <dbReference type="RefSeq" id="XP_016727876.1"/>
    </source>
</evidence>
<proteinExistence type="predicted"/>
<keyword evidence="3" id="KW-0611">Plant defense</keyword>
<dbReference type="SUPFAM" id="SSF52540">
    <property type="entry name" value="P-loop containing nucleoside triphosphate hydrolases"/>
    <property type="match status" value="1"/>
</dbReference>
<evidence type="ECO:0000256" key="3">
    <source>
        <dbReference type="ARBA" id="ARBA00022821"/>
    </source>
</evidence>
<dbReference type="InterPro" id="IPR036388">
    <property type="entry name" value="WH-like_DNA-bd_sf"/>
</dbReference>
<dbReference type="GO" id="GO:0005524">
    <property type="term" value="F:ATP binding"/>
    <property type="evidence" value="ECO:0007669"/>
    <property type="project" value="UniProtKB-KW"/>
</dbReference>
<dbReference type="RefSeq" id="XP_016727876.1">
    <property type="nucleotide sequence ID" value="XM_016872387.1"/>
</dbReference>
<dbReference type="PANTHER" id="PTHR33463">
    <property type="entry name" value="NB-ARC DOMAIN-CONTAINING PROTEIN-RELATED"/>
    <property type="match status" value="1"/>
</dbReference>
<dbReference type="InterPro" id="IPR050905">
    <property type="entry name" value="Plant_NBS-LRR"/>
</dbReference>
<dbReference type="Proteomes" id="UP000818029">
    <property type="component" value="Chromosome A01"/>
</dbReference>
<sequence>MECQVIIPMDVLESDEAWALFRMKAKLNERVSRDILEEAQKVAKECKGLPVAIVTLAAALKSTKTRKGWEVARKKLERSRLVEIGNIGEEEKNAYLCIKMSYEYLKKETNKKCFLLCGLYPEDHSIKVEDLVLYAWGLELFGKADLIGEVRIQVLEAIDYLKDSCLLLEDEVEDEDGDGGRYGP</sequence>
<dbReference type="STRING" id="3635.A0A1U8MM19"/>
<keyword evidence="4" id="KW-1185">Reference proteome</keyword>
<evidence type="ECO:0000256" key="1">
    <source>
        <dbReference type="ARBA" id="ARBA00022614"/>
    </source>
</evidence>
<dbReference type="SMR" id="A0A1U8MM19"/>
<dbReference type="KEGG" id="ghi:107939112"/>
<dbReference type="InterPro" id="IPR042197">
    <property type="entry name" value="Apaf_helical"/>
</dbReference>
<gene>
    <name evidence="5" type="primary">LOC107939112</name>
</gene>
<reference evidence="4" key="1">
    <citation type="journal article" date="2020" name="Nat. Genet.">
        <title>Genomic diversifications of five Gossypium allopolyploid species and their impact on cotton improvement.</title>
        <authorList>
            <person name="Chen Z.J."/>
            <person name="Sreedasyam A."/>
            <person name="Ando A."/>
            <person name="Song Q."/>
            <person name="De Santiago L.M."/>
            <person name="Hulse-Kemp A.M."/>
            <person name="Ding M."/>
            <person name="Ye W."/>
            <person name="Kirkbride R.C."/>
            <person name="Jenkins J."/>
            <person name="Plott C."/>
            <person name="Lovell J."/>
            <person name="Lin Y.M."/>
            <person name="Vaughn R."/>
            <person name="Liu B."/>
            <person name="Simpson S."/>
            <person name="Scheffler B.E."/>
            <person name="Wen L."/>
            <person name="Saski C.A."/>
            <person name="Grover C.E."/>
            <person name="Hu G."/>
            <person name="Conover J.L."/>
            <person name="Carlson J.W."/>
            <person name="Shu S."/>
            <person name="Boston L.B."/>
            <person name="Williams M."/>
            <person name="Peterson D.G."/>
            <person name="McGee K."/>
            <person name="Jones D.C."/>
            <person name="Wendel J.F."/>
            <person name="Stelly D.M."/>
            <person name="Grimwood J."/>
            <person name="Schmutz J."/>
        </authorList>
    </citation>
    <scope>NUCLEOTIDE SEQUENCE [LARGE SCALE GENOMIC DNA]</scope>
    <source>
        <strain evidence="4">cv. TM-1</strain>
    </source>
</reference>
<name>A0A1U8MM19_GOSHI</name>
<dbReference type="GO" id="GO:0043531">
    <property type="term" value="F:ADP binding"/>
    <property type="evidence" value="ECO:0007669"/>
    <property type="project" value="InterPro"/>
</dbReference>
<evidence type="ECO:0000256" key="2">
    <source>
        <dbReference type="ARBA" id="ARBA00022741"/>
    </source>
</evidence>
<dbReference type="AlphaFoldDB" id="A0A1U8MM19"/>
<dbReference type="GeneID" id="107939112"/>
<protein>
    <submittedName>
        <fullName evidence="5">Disease resistance protein At4g27190-like</fullName>
    </submittedName>
</protein>
<organism evidence="4 5">
    <name type="scientific">Gossypium hirsutum</name>
    <name type="common">Upland cotton</name>
    <name type="synonym">Gossypium mexicanum</name>
    <dbReference type="NCBI Taxonomy" id="3635"/>
    <lineage>
        <taxon>Eukaryota</taxon>
        <taxon>Viridiplantae</taxon>
        <taxon>Streptophyta</taxon>
        <taxon>Embryophyta</taxon>
        <taxon>Tracheophyta</taxon>
        <taxon>Spermatophyta</taxon>
        <taxon>Magnoliopsida</taxon>
        <taxon>eudicotyledons</taxon>
        <taxon>Gunneridae</taxon>
        <taxon>Pentapetalae</taxon>
        <taxon>rosids</taxon>
        <taxon>malvids</taxon>
        <taxon>Malvales</taxon>
        <taxon>Malvaceae</taxon>
        <taxon>Malvoideae</taxon>
        <taxon>Gossypium</taxon>
    </lineage>
</organism>
<dbReference type="GO" id="GO:0006952">
    <property type="term" value="P:defense response"/>
    <property type="evidence" value="ECO:0007669"/>
    <property type="project" value="UniProtKB-KW"/>
</dbReference>
<evidence type="ECO:0000313" key="4">
    <source>
        <dbReference type="Proteomes" id="UP000818029"/>
    </source>
</evidence>